<evidence type="ECO:0000313" key="3">
    <source>
        <dbReference type="EMBL" id="MFI5673872.1"/>
    </source>
</evidence>
<keyword evidence="4" id="KW-1185">Reference proteome</keyword>
<gene>
    <name evidence="3" type="ORF">ACIA8P_04275</name>
</gene>
<dbReference type="Gene3D" id="3.10.20.90">
    <property type="entry name" value="Phosphatidylinositol 3-kinase Catalytic Subunit, Chain A, domain 1"/>
    <property type="match status" value="1"/>
</dbReference>
<feature type="transmembrane region" description="Helical" evidence="2">
    <location>
        <begin position="437"/>
        <end position="454"/>
    </location>
</feature>
<proteinExistence type="predicted"/>
<feature type="transmembrane region" description="Helical" evidence="2">
    <location>
        <begin position="230"/>
        <end position="251"/>
    </location>
</feature>
<keyword evidence="2" id="KW-1133">Transmembrane helix</keyword>
<protein>
    <submittedName>
        <fullName evidence="3">EsaB/YukD family protein</fullName>
    </submittedName>
</protein>
<feature type="transmembrane region" description="Helical" evidence="2">
    <location>
        <begin position="207"/>
        <end position="223"/>
    </location>
</feature>
<feature type="transmembrane region" description="Helical" evidence="2">
    <location>
        <begin position="363"/>
        <end position="381"/>
    </location>
</feature>
<reference evidence="3 4" key="1">
    <citation type="submission" date="2024-10" db="EMBL/GenBank/DDBJ databases">
        <title>The Natural Products Discovery Center: Release of the First 8490 Sequenced Strains for Exploring Actinobacteria Biosynthetic Diversity.</title>
        <authorList>
            <person name="Kalkreuter E."/>
            <person name="Kautsar S.A."/>
            <person name="Yang D."/>
            <person name="Bader C.D."/>
            <person name="Teijaro C.N."/>
            <person name="Fluegel L."/>
            <person name="Davis C.M."/>
            <person name="Simpson J.R."/>
            <person name="Lauterbach L."/>
            <person name="Steele A.D."/>
            <person name="Gui C."/>
            <person name="Meng S."/>
            <person name="Li G."/>
            <person name="Viehrig K."/>
            <person name="Ye F."/>
            <person name="Su P."/>
            <person name="Kiefer A.F."/>
            <person name="Nichols A."/>
            <person name="Cepeda A.J."/>
            <person name="Yan W."/>
            <person name="Fan B."/>
            <person name="Jiang Y."/>
            <person name="Adhikari A."/>
            <person name="Zheng C.-J."/>
            <person name="Schuster L."/>
            <person name="Cowan T.M."/>
            <person name="Smanski M.J."/>
            <person name="Chevrette M.G."/>
            <person name="De Carvalho L.P.S."/>
            <person name="Shen B."/>
        </authorList>
    </citation>
    <scope>NUCLEOTIDE SEQUENCE [LARGE SCALE GENOMIC DNA]</scope>
    <source>
        <strain evidence="3 4">NPDC051599</strain>
    </source>
</reference>
<feature type="transmembrane region" description="Helical" evidence="2">
    <location>
        <begin position="174"/>
        <end position="195"/>
    </location>
</feature>
<keyword evidence="2" id="KW-0812">Transmembrane</keyword>
<dbReference type="EMBL" id="JBITDC010000002">
    <property type="protein sequence ID" value="MFI5673872.1"/>
    <property type="molecule type" value="Genomic_DNA"/>
</dbReference>
<evidence type="ECO:0000256" key="1">
    <source>
        <dbReference type="SAM" id="MobiDB-lite"/>
    </source>
</evidence>
<dbReference type="RefSeq" id="WP_398654867.1">
    <property type="nucleotide sequence ID" value="NZ_JBITDC010000002.1"/>
</dbReference>
<organism evidence="3 4">
    <name type="scientific">Streptomyces cellulosae</name>
    <dbReference type="NCBI Taxonomy" id="1968"/>
    <lineage>
        <taxon>Bacteria</taxon>
        <taxon>Bacillati</taxon>
        <taxon>Actinomycetota</taxon>
        <taxon>Actinomycetes</taxon>
        <taxon>Kitasatosporales</taxon>
        <taxon>Streptomycetaceae</taxon>
        <taxon>Streptomyces</taxon>
    </lineage>
</organism>
<keyword evidence="2" id="KW-0472">Membrane</keyword>
<feature type="compositionally biased region" description="Low complexity" evidence="1">
    <location>
        <begin position="287"/>
        <end position="301"/>
    </location>
</feature>
<comment type="caution">
    <text evidence="3">The sequence shown here is derived from an EMBL/GenBank/DDBJ whole genome shotgun (WGS) entry which is preliminary data.</text>
</comment>
<dbReference type="InterPro" id="IPR024962">
    <property type="entry name" value="YukD-like"/>
</dbReference>
<name>A0ABW7XUX2_STRCE</name>
<evidence type="ECO:0000313" key="4">
    <source>
        <dbReference type="Proteomes" id="UP001612415"/>
    </source>
</evidence>
<sequence length="455" mass="46091">MSTPEDEDLCRISVLGPHSRVDLAIPVRVPFADLLPTVVAYAGGDLPDQEHEHEGWVLQRIDQPPFPPEATPAEIGLRHGETLHLRPRGGELPGVSVHDRTDPLAAGQDEGSDRWGVEWSRIRGQTAFVPSAGGLAVLLWWSDVAWGVRAALAGCVCALALAGARFFSRAWPAIVLAVTSLSFALLTAVLCVLRGAGPRPLSPAEWAYALLAVVPAAAVAARVEAGTRDVWLGCAGAAAVGAATAGATAVWSPVPAAGTAAVALAVVLGLGAAAVGPRTLAPGGPPGSSEASGSGESSSTERGGESDAQPLMTVCTVVLTLVGVVTSSVLAVSGGRWGRLACALAAVQLMLGARRFGGGVRRAALVGTGALGLALAAATGTGDASSALSFALAAVLLIVSAALAFRYTVAGPLPDHAAYPAYLRRLQASPSATRGEVMAWLALVAVAGVLLRLYP</sequence>
<evidence type="ECO:0000256" key="2">
    <source>
        <dbReference type="SAM" id="Phobius"/>
    </source>
</evidence>
<feature type="region of interest" description="Disordered" evidence="1">
    <location>
        <begin position="279"/>
        <end position="307"/>
    </location>
</feature>
<dbReference type="Proteomes" id="UP001612415">
    <property type="component" value="Unassembled WGS sequence"/>
</dbReference>
<feature type="transmembrane region" description="Helical" evidence="2">
    <location>
        <begin position="311"/>
        <end position="331"/>
    </location>
</feature>
<dbReference type="Pfam" id="PF08817">
    <property type="entry name" value="YukD"/>
    <property type="match status" value="1"/>
</dbReference>
<accession>A0ABW7XUX2</accession>
<feature type="transmembrane region" description="Helical" evidence="2">
    <location>
        <begin position="257"/>
        <end position="276"/>
    </location>
</feature>
<feature type="transmembrane region" description="Helical" evidence="2">
    <location>
        <begin position="387"/>
        <end position="405"/>
    </location>
</feature>
<feature type="transmembrane region" description="Helical" evidence="2">
    <location>
        <begin position="147"/>
        <end position="167"/>
    </location>
</feature>